<dbReference type="InterPro" id="IPR052990">
    <property type="entry name" value="Sulfoquinovosidase_GH31"/>
</dbReference>
<comment type="subcellular location">
    <subcellularLocation>
        <location evidence="1">Nucleus</location>
        <location evidence="1">Cajal body</location>
    </subcellularLocation>
</comment>
<dbReference type="NCBIfam" id="NF007746">
    <property type="entry name" value="PRK10426.1"/>
    <property type="match status" value="1"/>
</dbReference>
<dbReference type="GeneID" id="5890918"/>
<dbReference type="Pfam" id="PF21365">
    <property type="entry name" value="Glyco_hydro_31_3rd"/>
    <property type="match status" value="1"/>
</dbReference>
<dbReference type="SUPFAM" id="SSF63748">
    <property type="entry name" value="Tudor/PWWP/MBT"/>
    <property type="match status" value="1"/>
</dbReference>
<feature type="domain" description="Tudor" evidence="8">
    <location>
        <begin position="777"/>
        <end position="837"/>
    </location>
</feature>
<keyword evidence="5" id="KW-0378">Hydrolase</keyword>
<comment type="similarity">
    <text evidence="2">Belongs to the SMN family.</text>
</comment>
<reference evidence="9 10" key="1">
    <citation type="journal article" date="2008" name="Nature">
        <title>The genome of the choanoflagellate Monosiga brevicollis and the origin of metazoans.</title>
        <authorList>
            <consortium name="JGI Sequencing"/>
            <person name="King N."/>
            <person name="Westbrook M.J."/>
            <person name="Young S.L."/>
            <person name="Kuo A."/>
            <person name="Abedin M."/>
            <person name="Chapman J."/>
            <person name="Fairclough S."/>
            <person name="Hellsten U."/>
            <person name="Isogai Y."/>
            <person name="Letunic I."/>
            <person name="Marr M."/>
            <person name="Pincus D."/>
            <person name="Putnam N."/>
            <person name="Rokas A."/>
            <person name="Wright K.J."/>
            <person name="Zuzow R."/>
            <person name="Dirks W."/>
            <person name="Good M."/>
            <person name="Goodstein D."/>
            <person name="Lemons D."/>
            <person name="Li W."/>
            <person name="Lyons J.B."/>
            <person name="Morris A."/>
            <person name="Nichols S."/>
            <person name="Richter D.J."/>
            <person name="Salamov A."/>
            <person name="Bork P."/>
            <person name="Lim W.A."/>
            <person name="Manning G."/>
            <person name="Miller W.T."/>
            <person name="McGinnis W."/>
            <person name="Shapiro H."/>
            <person name="Tjian R."/>
            <person name="Grigoriev I.V."/>
            <person name="Rokhsar D."/>
        </authorList>
    </citation>
    <scope>NUCLEOTIDE SEQUENCE [LARGE SCALE GENOMIC DNA]</scope>
    <source>
        <strain evidence="10">MX1 / ATCC 50154</strain>
    </source>
</reference>
<dbReference type="GO" id="GO:0005737">
    <property type="term" value="C:cytoplasm"/>
    <property type="evidence" value="ECO:0007669"/>
    <property type="project" value="InterPro"/>
</dbReference>
<sequence>MAVLLNRMALVAVVLALLVAMVVAQAHEIGTVVELPANFTLGSFEVQVAKGVTVVGPHGTAWQSGLPVAELTLLNFSIDGRDGVFAENGKALDQAQALTLVNATLEHSCLNIVGWFDNATTATLSLCMTNLSDAQLHATLALGPTSRCQSYGAAGTGPVCQLALHTASQAHRKYHGFGEQYSVLDFKGRRVPIMVAEQGVGRGLEPLTYFLNTFHDGSGGNWATTYAPIPHYMTSDLQSVYFEDDLFMLVDLTQADITTSYHFASATSWYIMTASSPKGLVSEYARHLGRQPMLPEWSLSGPIIGFYGGTDRVLELYRNVTALGMNVTAFWLQDWTGERETVFGDRLWWNWVVDEEHYPNWDSMVHTLKANGTRVLTYINPYLAATRDPKSSSPFLFAEAAKLGFLVKNSTGDPYIDYSASKDFTFGTIDLTNPEAQTWYANIMQTNMLDRGHSGWMSDFGEYLLFDARLNQSTPAAVHNRFPELWSETNRLAITNQDGTLKDALFFSRSGFRQSPTYSTLFWMGDQLPTYDSCDGLQSMLIGRLNSGLSGFALSSSDIGGYTMVNVPVVKIRRSKELLLRWMETSAVTDMIFRSHQGNAPNASWQVYSDDATLRCFARAAALHDLFVPYRKALMASYQTDGLPLIRPLWLNFPDIAMDTGFNNNTGGACNAVPELQLMLGDDILFAPILEAQQTSRRVTFPTGIWVDIWSQRQYLGPQTTTLQLLGSDWDDSDLVNAYENAVTSFAEEEVDEQAEHGLSMSDLANAAGAAARRAGQWQVGDMCQARWSEDQEVYDAEIKRIDAARGECLVLYVAYGNSEVQRLLDLLPAGSVDTSFHYAEETENGVVTEPSASSTAAPAPPSQVASETARAPSTGAVEQNGVGTRLENGLPAGPNSGPLSGPEVLANMTMHWYNAGFYTAASQTLNGKLSPVRRSCVLREPEPEPDVRDPTTRFQHYQQQPWPLSAARTFSSSVVQTHHTTETSPSKKVAAWAITRHNRMGFVSSQAFGGQKT</sequence>
<dbReference type="GO" id="GO:0061720">
    <property type="term" value="P:6-sulfoquinovose(1-) catabolic process to glycerone phosphate and 3-sulfolactaldehyde"/>
    <property type="evidence" value="ECO:0000318"/>
    <property type="project" value="GO_Central"/>
</dbReference>
<proteinExistence type="inferred from homology"/>
<dbReference type="InterPro" id="IPR049481">
    <property type="entry name" value="SMN_G2-BD"/>
</dbReference>
<evidence type="ECO:0000256" key="3">
    <source>
        <dbReference type="ARBA" id="ARBA00007806"/>
    </source>
</evidence>
<dbReference type="InterPro" id="IPR002999">
    <property type="entry name" value="Tudor"/>
</dbReference>
<feature type="signal peptide" evidence="7">
    <location>
        <begin position="1"/>
        <end position="24"/>
    </location>
</feature>
<dbReference type="GO" id="GO:0005975">
    <property type="term" value="P:carbohydrate metabolic process"/>
    <property type="evidence" value="ECO:0007669"/>
    <property type="project" value="InterPro"/>
</dbReference>
<dbReference type="InParanoid" id="A9UYS7"/>
<evidence type="ECO:0000256" key="6">
    <source>
        <dbReference type="SAM" id="MobiDB-lite"/>
    </source>
</evidence>
<dbReference type="RefSeq" id="XP_001745686.1">
    <property type="nucleotide sequence ID" value="XM_001745634.1"/>
</dbReference>
<dbReference type="Gene3D" id="2.30.30.140">
    <property type="match status" value="1"/>
</dbReference>
<dbReference type="eggNOG" id="KOG1066">
    <property type="taxonomic scope" value="Eukaryota"/>
</dbReference>
<dbReference type="GO" id="GO:0006397">
    <property type="term" value="P:mRNA processing"/>
    <property type="evidence" value="ECO:0007669"/>
    <property type="project" value="InterPro"/>
</dbReference>
<dbReference type="GO" id="GO:1990929">
    <property type="term" value="F:sulfoquinovosidase activity"/>
    <property type="evidence" value="ECO:0000318"/>
    <property type="project" value="GO_Central"/>
</dbReference>
<dbReference type="GO" id="GO:0015030">
    <property type="term" value="C:Cajal body"/>
    <property type="evidence" value="ECO:0007669"/>
    <property type="project" value="UniProtKB-SubCell"/>
</dbReference>
<evidence type="ECO:0000256" key="7">
    <source>
        <dbReference type="SAM" id="SignalP"/>
    </source>
</evidence>
<keyword evidence="7" id="KW-0732">Signal</keyword>
<dbReference type="Gene3D" id="3.20.20.80">
    <property type="entry name" value="Glycosidases"/>
    <property type="match status" value="1"/>
</dbReference>
<dbReference type="Pfam" id="PF01055">
    <property type="entry name" value="Glyco_hydro_31_2nd"/>
    <property type="match status" value="1"/>
</dbReference>
<dbReference type="Pfam" id="PF20636">
    <property type="entry name" value="SMN_G2-BD"/>
    <property type="match status" value="1"/>
</dbReference>
<dbReference type="SUPFAM" id="SSF51445">
    <property type="entry name" value="(Trans)glycosidases"/>
    <property type="match status" value="1"/>
</dbReference>
<dbReference type="CDD" id="cd20398">
    <property type="entry name" value="Tudor_SMN"/>
    <property type="match status" value="1"/>
</dbReference>
<dbReference type="PANTHER" id="PTHR46959">
    <property type="entry name" value="SULFOQUINOVOSIDASE"/>
    <property type="match status" value="1"/>
</dbReference>
<dbReference type="InterPro" id="IPR047298">
    <property type="entry name" value="Tudor_SMN_eumet"/>
</dbReference>
<dbReference type="Pfam" id="PF06003">
    <property type="entry name" value="SMN_Tudor"/>
    <property type="match status" value="1"/>
</dbReference>
<keyword evidence="5" id="KW-0326">Glycosidase</keyword>
<dbReference type="InterPro" id="IPR013780">
    <property type="entry name" value="Glyco_hydro_b"/>
</dbReference>
<gene>
    <name evidence="9" type="ORF">MONBRDRAFT_32323</name>
</gene>
<dbReference type="InterPro" id="IPR000322">
    <property type="entry name" value="Glyco_hydro_31_TIM"/>
</dbReference>
<keyword evidence="10" id="KW-1185">Reference proteome</keyword>
<dbReference type="InterPro" id="IPR017853">
    <property type="entry name" value="GH"/>
</dbReference>
<protein>
    <recommendedName>
        <fullName evidence="8">Tudor domain-containing protein</fullName>
    </recommendedName>
</protein>
<dbReference type="CDD" id="cd06594">
    <property type="entry name" value="GH31_glucosidase_YihQ"/>
    <property type="match status" value="1"/>
</dbReference>
<dbReference type="SUPFAM" id="SSF51011">
    <property type="entry name" value="Glycosyl hydrolase domain"/>
    <property type="match status" value="1"/>
</dbReference>
<dbReference type="GO" id="GO:0004553">
    <property type="term" value="F:hydrolase activity, hydrolyzing O-glycosyl compounds"/>
    <property type="evidence" value="ECO:0007669"/>
    <property type="project" value="InterPro"/>
</dbReference>
<evidence type="ECO:0000313" key="9">
    <source>
        <dbReference type="EMBL" id="EDQ89657.1"/>
    </source>
</evidence>
<dbReference type="Gene3D" id="2.60.40.1180">
    <property type="entry name" value="Golgi alpha-mannosidase II"/>
    <property type="match status" value="1"/>
</dbReference>
<dbReference type="InterPro" id="IPR044112">
    <property type="entry name" value="YihQ_TIM-like"/>
</dbReference>
<evidence type="ECO:0000256" key="4">
    <source>
        <dbReference type="ARBA" id="ARBA00023242"/>
    </source>
</evidence>
<accession>A9UYS7</accession>
<dbReference type="EMBL" id="CH991550">
    <property type="protein sequence ID" value="EDQ89657.1"/>
    <property type="molecule type" value="Genomic_DNA"/>
</dbReference>
<dbReference type="GO" id="GO:0003723">
    <property type="term" value="F:RNA binding"/>
    <property type="evidence" value="ECO:0007669"/>
    <property type="project" value="InterPro"/>
</dbReference>
<feature type="region of interest" description="Disordered" evidence="6">
    <location>
        <begin position="843"/>
        <end position="899"/>
    </location>
</feature>
<dbReference type="Gene3D" id="2.60.40.1760">
    <property type="entry name" value="glycosyl hydrolase (family 31)"/>
    <property type="match status" value="1"/>
</dbReference>
<evidence type="ECO:0000256" key="2">
    <source>
        <dbReference type="ARBA" id="ARBA00005371"/>
    </source>
</evidence>
<keyword evidence="4" id="KW-0539">Nucleus</keyword>
<feature type="chain" id="PRO_5002744861" description="Tudor domain-containing protein" evidence="7">
    <location>
        <begin position="25"/>
        <end position="1014"/>
    </location>
</feature>
<dbReference type="STRING" id="81824.A9UYS7"/>
<dbReference type="eggNOG" id="KOG4327">
    <property type="taxonomic scope" value="Eukaryota"/>
</dbReference>
<dbReference type="PROSITE" id="PS50304">
    <property type="entry name" value="TUDOR"/>
    <property type="match status" value="1"/>
</dbReference>
<dbReference type="Proteomes" id="UP000001357">
    <property type="component" value="Unassembled WGS sequence"/>
</dbReference>
<organism evidence="9 10">
    <name type="scientific">Monosiga brevicollis</name>
    <name type="common">Choanoflagellate</name>
    <dbReference type="NCBI Taxonomy" id="81824"/>
    <lineage>
        <taxon>Eukaryota</taxon>
        <taxon>Choanoflagellata</taxon>
        <taxon>Craspedida</taxon>
        <taxon>Salpingoecidae</taxon>
        <taxon>Monosiga</taxon>
    </lineage>
</organism>
<comment type="similarity">
    <text evidence="3 5">Belongs to the glycosyl hydrolase 31 family.</text>
</comment>
<dbReference type="AlphaFoldDB" id="A9UYS7"/>
<evidence type="ECO:0000256" key="1">
    <source>
        <dbReference type="ARBA" id="ARBA00004408"/>
    </source>
</evidence>
<evidence type="ECO:0000259" key="8">
    <source>
        <dbReference type="PROSITE" id="PS50304"/>
    </source>
</evidence>
<dbReference type="InterPro" id="IPR010304">
    <property type="entry name" value="SMN_Tudor"/>
</dbReference>
<dbReference type="InterPro" id="IPR048395">
    <property type="entry name" value="Glyco_hydro_31_C"/>
</dbReference>
<name>A9UYS7_MONBE</name>
<evidence type="ECO:0000313" key="10">
    <source>
        <dbReference type="Proteomes" id="UP000001357"/>
    </source>
</evidence>
<dbReference type="SMART" id="SM00333">
    <property type="entry name" value="TUDOR"/>
    <property type="match status" value="1"/>
</dbReference>
<dbReference type="KEGG" id="mbr:MONBRDRAFT_32323"/>
<evidence type="ECO:0000256" key="5">
    <source>
        <dbReference type="RuleBase" id="RU361185"/>
    </source>
</evidence>
<dbReference type="PANTHER" id="PTHR46959:SF2">
    <property type="entry name" value="SULFOQUINOVOSIDASE"/>
    <property type="match status" value="1"/>
</dbReference>